<dbReference type="InterPro" id="IPR009518">
    <property type="entry name" value="PSII_PsbX"/>
</dbReference>
<evidence type="ECO:0000256" key="1">
    <source>
        <dbReference type="ARBA" id="ARBA00022531"/>
    </source>
</evidence>
<dbReference type="Gene3D" id="1.20.5.510">
    <property type="entry name" value="Single helix bin"/>
    <property type="match status" value="1"/>
</dbReference>
<evidence type="ECO:0000256" key="6">
    <source>
        <dbReference type="SAM" id="Phobius"/>
    </source>
</evidence>
<dbReference type="EMBL" id="AUSU01010277">
    <property type="protein sequence ID" value="EPS57393.1"/>
    <property type="molecule type" value="Genomic_DNA"/>
</dbReference>
<reference evidence="7 8" key="1">
    <citation type="journal article" date="2013" name="BMC Genomics">
        <title>The miniature genome of a carnivorous plant Genlisea aurea contains a low number of genes and short non-coding sequences.</title>
        <authorList>
            <person name="Leushkin E.V."/>
            <person name="Sutormin R.A."/>
            <person name="Nabieva E.R."/>
            <person name="Penin A.A."/>
            <person name="Kondrashov A.S."/>
            <person name="Logacheva M.D."/>
        </authorList>
    </citation>
    <scope>NUCLEOTIDE SEQUENCE [LARGE SCALE GENOMIC DNA]</scope>
</reference>
<keyword evidence="1" id="KW-0602">Photosynthesis</keyword>
<protein>
    <recommendedName>
        <fullName evidence="9">Ultraviolet-B-repressible protein</fullName>
    </recommendedName>
</protein>
<proteinExistence type="predicted"/>
<dbReference type="Pfam" id="PF06596">
    <property type="entry name" value="PsbX"/>
    <property type="match status" value="1"/>
</dbReference>
<evidence type="ECO:0000313" key="8">
    <source>
        <dbReference type="Proteomes" id="UP000015453"/>
    </source>
</evidence>
<keyword evidence="4 6" id="KW-0472">Membrane</keyword>
<evidence type="ECO:0000256" key="4">
    <source>
        <dbReference type="ARBA" id="ARBA00023136"/>
    </source>
</evidence>
<keyword evidence="2 6" id="KW-0812">Transmembrane</keyword>
<keyword evidence="3 6" id="KW-1133">Transmembrane helix</keyword>
<name>S8D423_9LAMI</name>
<dbReference type="AlphaFoldDB" id="S8D423"/>
<feature type="transmembrane region" description="Helical" evidence="6">
    <location>
        <begin position="90"/>
        <end position="114"/>
    </location>
</feature>
<organism evidence="7 8">
    <name type="scientific">Genlisea aurea</name>
    <dbReference type="NCBI Taxonomy" id="192259"/>
    <lineage>
        <taxon>Eukaryota</taxon>
        <taxon>Viridiplantae</taxon>
        <taxon>Streptophyta</taxon>
        <taxon>Embryophyta</taxon>
        <taxon>Tracheophyta</taxon>
        <taxon>Spermatophyta</taxon>
        <taxon>Magnoliopsida</taxon>
        <taxon>eudicotyledons</taxon>
        <taxon>Gunneridae</taxon>
        <taxon>Pentapetalae</taxon>
        <taxon>asterids</taxon>
        <taxon>lamiids</taxon>
        <taxon>Lamiales</taxon>
        <taxon>Lentibulariaceae</taxon>
        <taxon>Genlisea</taxon>
    </lineage>
</organism>
<accession>S8D423</accession>
<sequence length="119" mass="11968">MASTSAVSMVMRPTLVGSKRSAGGDASFFKPLSVRAAHKEKKVGGKKFEVAASLREKVVAGATAAVLTASMIIPDAAEAATTLTPSLQNFLLSIGAGGVVLGVIAGAVIGVANFDPVKR</sequence>
<dbReference type="GO" id="GO:0015979">
    <property type="term" value="P:photosynthesis"/>
    <property type="evidence" value="ECO:0007669"/>
    <property type="project" value="UniProtKB-KW"/>
</dbReference>
<evidence type="ECO:0000313" key="7">
    <source>
        <dbReference type="EMBL" id="EPS57393.1"/>
    </source>
</evidence>
<evidence type="ECO:0008006" key="9">
    <source>
        <dbReference type="Google" id="ProtNLM"/>
    </source>
</evidence>
<keyword evidence="5" id="KW-0604">Photosystem II</keyword>
<dbReference type="OrthoDB" id="539365at2759"/>
<feature type="non-terminal residue" evidence="7">
    <location>
        <position position="119"/>
    </location>
</feature>
<evidence type="ECO:0000256" key="2">
    <source>
        <dbReference type="ARBA" id="ARBA00022692"/>
    </source>
</evidence>
<dbReference type="GO" id="GO:0009523">
    <property type="term" value="C:photosystem II"/>
    <property type="evidence" value="ECO:0007669"/>
    <property type="project" value="UniProtKB-KW"/>
</dbReference>
<evidence type="ECO:0000256" key="3">
    <source>
        <dbReference type="ARBA" id="ARBA00022989"/>
    </source>
</evidence>
<keyword evidence="8" id="KW-1185">Reference proteome</keyword>
<dbReference type="PANTHER" id="PTHR34455">
    <property type="entry name" value="OS07G0673550 PROTEIN"/>
    <property type="match status" value="1"/>
</dbReference>
<dbReference type="Proteomes" id="UP000015453">
    <property type="component" value="Unassembled WGS sequence"/>
</dbReference>
<dbReference type="PANTHER" id="PTHR34455:SF1">
    <property type="entry name" value="OS07G0673550 PROTEIN"/>
    <property type="match status" value="1"/>
</dbReference>
<gene>
    <name evidence="7" type="ORF">M569_17426</name>
</gene>
<comment type="caution">
    <text evidence="7">The sequence shown here is derived from an EMBL/GenBank/DDBJ whole genome shotgun (WGS) entry which is preliminary data.</text>
</comment>
<evidence type="ECO:0000256" key="5">
    <source>
        <dbReference type="ARBA" id="ARBA00023276"/>
    </source>
</evidence>